<dbReference type="GO" id="GO:0016020">
    <property type="term" value="C:membrane"/>
    <property type="evidence" value="ECO:0007669"/>
    <property type="project" value="TreeGrafter"/>
</dbReference>
<keyword evidence="1" id="KW-0472">Membrane</keyword>
<accession>A0A8S1P4M6</accession>
<dbReference type="PANTHER" id="PTHR32251">
    <property type="entry name" value="3-OXO-5-ALPHA-STEROID 4-DEHYDROGENASE"/>
    <property type="match status" value="1"/>
</dbReference>
<dbReference type="OMA" id="KNNECIV"/>
<gene>
    <name evidence="2" type="ORF">PPRIM_AZ9-3.1.T1050122</name>
</gene>
<keyword evidence="1" id="KW-1133">Transmembrane helix</keyword>
<dbReference type="Pfam" id="PF06966">
    <property type="entry name" value="DUF1295"/>
    <property type="match status" value="1"/>
</dbReference>
<comment type="caution">
    <text evidence="2">The sequence shown here is derived from an EMBL/GenBank/DDBJ whole genome shotgun (WGS) entry which is preliminary data.</text>
</comment>
<organism evidence="2 3">
    <name type="scientific">Paramecium primaurelia</name>
    <dbReference type="NCBI Taxonomy" id="5886"/>
    <lineage>
        <taxon>Eukaryota</taxon>
        <taxon>Sar</taxon>
        <taxon>Alveolata</taxon>
        <taxon>Ciliophora</taxon>
        <taxon>Intramacronucleata</taxon>
        <taxon>Oligohymenophorea</taxon>
        <taxon>Peniculida</taxon>
        <taxon>Parameciidae</taxon>
        <taxon>Paramecium</taxon>
    </lineage>
</organism>
<feature type="transmembrane region" description="Helical" evidence="1">
    <location>
        <begin position="141"/>
        <end position="160"/>
    </location>
</feature>
<feature type="transmembrane region" description="Helical" evidence="1">
    <location>
        <begin position="37"/>
        <end position="55"/>
    </location>
</feature>
<dbReference type="AlphaFoldDB" id="A0A8S1P4M6"/>
<evidence type="ECO:0000313" key="2">
    <source>
        <dbReference type="EMBL" id="CAD8097960.1"/>
    </source>
</evidence>
<evidence type="ECO:0000313" key="3">
    <source>
        <dbReference type="Proteomes" id="UP000688137"/>
    </source>
</evidence>
<dbReference type="PANTHER" id="PTHR32251:SF15">
    <property type="entry name" value="3-OXO-5-ALPHA-STEROID 4-DEHYDROGENASE (DUF1295)"/>
    <property type="match status" value="1"/>
</dbReference>
<evidence type="ECO:0000256" key="1">
    <source>
        <dbReference type="SAM" id="Phobius"/>
    </source>
</evidence>
<feature type="transmembrane region" description="Helical" evidence="1">
    <location>
        <begin position="214"/>
        <end position="233"/>
    </location>
</feature>
<dbReference type="EMBL" id="CAJJDM010000108">
    <property type="protein sequence ID" value="CAD8097960.1"/>
    <property type="molecule type" value="Genomic_DNA"/>
</dbReference>
<feature type="transmembrane region" description="Helical" evidence="1">
    <location>
        <begin position="111"/>
        <end position="135"/>
    </location>
</feature>
<feature type="transmembrane region" description="Helical" evidence="1">
    <location>
        <begin position="67"/>
        <end position="84"/>
    </location>
</feature>
<proteinExistence type="predicted"/>
<evidence type="ECO:0008006" key="4">
    <source>
        <dbReference type="Google" id="ProtNLM"/>
    </source>
</evidence>
<reference evidence="2" key="1">
    <citation type="submission" date="2021-01" db="EMBL/GenBank/DDBJ databases">
        <authorList>
            <consortium name="Genoscope - CEA"/>
            <person name="William W."/>
        </authorList>
    </citation>
    <scope>NUCLEOTIDE SEQUENCE</scope>
</reference>
<protein>
    <recommendedName>
        <fullName evidence="4">Steroid 5-alpha reductase C-terminal domain-containing protein</fullName>
    </recommendedName>
</protein>
<sequence length="259" mass="30241">MQELIEIGLKKVLPGILINQIAFYSLYKILKNNECIVDVAYTVSHLVAGSIYAYHFGLSSFENKFKLGLLALWTVRLAGFLFYYRIMRGFRDPRYEVIFEKYKKETLKRDIVVFGQYIFQGFIVFVTSSSLYFLFKNQLNPIQLTILGTSIFWIYFEGLADHQLQQFKDQKNKPPNSICQDGLWKKSRHPNLFFDLMTWTTIAIASIKSRHDCLALISPLILYYVMAGLTVPITEKLMKKKRGDKFLEYCSKTNKFLPI</sequence>
<dbReference type="InterPro" id="IPR010721">
    <property type="entry name" value="UstE-like"/>
</dbReference>
<dbReference type="Proteomes" id="UP000688137">
    <property type="component" value="Unassembled WGS sequence"/>
</dbReference>
<keyword evidence="3" id="KW-1185">Reference proteome</keyword>
<keyword evidence="1" id="KW-0812">Transmembrane</keyword>
<name>A0A8S1P4M6_PARPR</name>